<reference evidence="2 3" key="1">
    <citation type="submission" date="2019-02" db="EMBL/GenBank/DDBJ databases">
        <title>Deep-cultivation of Planctomycetes and their phenomic and genomic characterization uncovers novel biology.</title>
        <authorList>
            <person name="Wiegand S."/>
            <person name="Jogler M."/>
            <person name="Boedeker C."/>
            <person name="Pinto D."/>
            <person name="Vollmers J."/>
            <person name="Rivas-Marin E."/>
            <person name="Kohn T."/>
            <person name="Peeters S.H."/>
            <person name="Heuer A."/>
            <person name="Rast P."/>
            <person name="Oberbeckmann S."/>
            <person name="Bunk B."/>
            <person name="Jeske O."/>
            <person name="Meyerdierks A."/>
            <person name="Storesund J.E."/>
            <person name="Kallscheuer N."/>
            <person name="Luecker S."/>
            <person name="Lage O.M."/>
            <person name="Pohl T."/>
            <person name="Merkel B.J."/>
            <person name="Hornburger P."/>
            <person name="Mueller R.-W."/>
            <person name="Bruemmer F."/>
            <person name="Labrenz M."/>
            <person name="Spormann A.M."/>
            <person name="Op Den Camp H."/>
            <person name="Overmann J."/>
            <person name="Amann R."/>
            <person name="Jetten M.S.M."/>
            <person name="Mascher T."/>
            <person name="Medema M.H."/>
            <person name="Devos D.P."/>
            <person name="Kaster A.-K."/>
            <person name="Ovreas L."/>
            <person name="Rohde M."/>
            <person name="Galperin M.Y."/>
            <person name="Jogler C."/>
        </authorList>
    </citation>
    <scope>NUCLEOTIDE SEQUENCE [LARGE SCALE GENOMIC DNA]</scope>
    <source>
        <strain evidence="2 3">Pla52o</strain>
    </source>
</reference>
<keyword evidence="3" id="KW-1185">Reference proteome</keyword>
<dbReference type="RefSeq" id="WP_146595968.1">
    <property type="nucleotide sequence ID" value="NZ_SJPT01000006.1"/>
</dbReference>
<dbReference type="AlphaFoldDB" id="A0A5C6CCC9"/>
<dbReference type="Gene3D" id="2.30.110.10">
    <property type="entry name" value="Electron Transport, Fmn-binding Protein, Chain A"/>
    <property type="match status" value="1"/>
</dbReference>
<dbReference type="OrthoDB" id="9795235at2"/>
<dbReference type="EMBL" id="SJPT01000006">
    <property type="protein sequence ID" value="TWU21685.1"/>
    <property type="molecule type" value="Genomic_DNA"/>
</dbReference>
<evidence type="ECO:0000313" key="3">
    <source>
        <dbReference type="Proteomes" id="UP000316304"/>
    </source>
</evidence>
<gene>
    <name evidence="2" type="ORF">Pla52o_38720</name>
</gene>
<dbReference type="PANTHER" id="PTHR34818:SF1">
    <property type="entry name" value="PROTEIN BLI-3"/>
    <property type="match status" value="1"/>
</dbReference>
<dbReference type="InterPro" id="IPR038725">
    <property type="entry name" value="YdaG_split_barrel_FMN-bd"/>
</dbReference>
<dbReference type="Proteomes" id="UP000316304">
    <property type="component" value="Unassembled WGS sequence"/>
</dbReference>
<evidence type="ECO:0000259" key="1">
    <source>
        <dbReference type="Pfam" id="PF16242"/>
    </source>
</evidence>
<dbReference type="InterPro" id="IPR052917">
    <property type="entry name" value="Stress-Dev_Protein"/>
</dbReference>
<name>A0A5C6CCC9_9BACT</name>
<dbReference type="SUPFAM" id="SSF50475">
    <property type="entry name" value="FMN-binding split barrel"/>
    <property type="match status" value="1"/>
</dbReference>
<dbReference type="PANTHER" id="PTHR34818">
    <property type="entry name" value="PROTEIN BLI-3"/>
    <property type="match status" value="1"/>
</dbReference>
<protein>
    <submittedName>
        <fullName evidence="2">Pyridoxamine 5'-phosphate oxidase</fullName>
    </submittedName>
</protein>
<dbReference type="Pfam" id="PF16242">
    <property type="entry name" value="Pyrid_ox_like"/>
    <property type="match status" value="1"/>
</dbReference>
<dbReference type="InterPro" id="IPR012349">
    <property type="entry name" value="Split_barrel_FMN-bd"/>
</dbReference>
<accession>A0A5C6CCC9</accession>
<evidence type="ECO:0000313" key="2">
    <source>
        <dbReference type="EMBL" id="TWU21685.1"/>
    </source>
</evidence>
<comment type="caution">
    <text evidence="2">The sequence shown here is derived from an EMBL/GenBank/DDBJ whole genome shotgun (WGS) entry which is preliminary data.</text>
</comment>
<proteinExistence type="predicted"/>
<feature type="domain" description="General stress protein FMN-binding split barrel" evidence="1">
    <location>
        <begin position="2"/>
        <end position="147"/>
    </location>
</feature>
<sequence length="160" mass="17592">MDKYEKLVDLMGDFDSAMLVTRCSDGSLEARPMAVAELEPDGGLWFVTDRNSGKVADLRLDDEVAVTMQGSNKFASLAGTARAIDDRAKLDQLWNDAWKVWFPEGKTSASIVLLHVEPQRGEYWDQSGVTGLKYLIKAGKAYLQGKRVSNDASVNATVSM</sequence>
<organism evidence="2 3">
    <name type="scientific">Novipirellula galeiformis</name>
    <dbReference type="NCBI Taxonomy" id="2528004"/>
    <lineage>
        <taxon>Bacteria</taxon>
        <taxon>Pseudomonadati</taxon>
        <taxon>Planctomycetota</taxon>
        <taxon>Planctomycetia</taxon>
        <taxon>Pirellulales</taxon>
        <taxon>Pirellulaceae</taxon>
        <taxon>Novipirellula</taxon>
    </lineage>
</organism>